<evidence type="ECO:0000259" key="2">
    <source>
        <dbReference type="PROSITE" id="PS50157"/>
    </source>
</evidence>
<keyword evidence="1" id="KW-0862">Zinc</keyword>
<organism evidence="3 4">
    <name type="scientific">Solanum tuberosum</name>
    <name type="common">Potato</name>
    <dbReference type="NCBI Taxonomy" id="4113"/>
    <lineage>
        <taxon>Eukaryota</taxon>
        <taxon>Viridiplantae</taxon>
        <taxon>Streptophyta</taxon>
        <taxon>Embryophyta</taxon>
        <taxon>Tracheophyta</taxon>
        <taxon>Spermatophyta</taxon>
        <taxon>Magnoliopsida</taxon>
        <taxon>eudicotyledons</taxon>
        <taxon>Gunneridae</taxon>
        <taxon>Pentapetalae</taxon>
        <taxon>asterids</taxon>
        <taxon>lamiids</taxon>
        <taxon>Solanales</taxon>
        <taxon>Solanaceae</taxon>
        <taxon>Solanoideae</taxon>
        <taxon>Solaneae</taxon>
        <taxon>Solanum</taxon>
    </lineage>
</organism>
<dbReference type="PROSITE" id="PS50157">
    <property type="entry name" value="ZINC_FINGER_C2H2_2"/>
    <property type="match status" value="1"/>
</dbReference>
<name>A0ABQ7W9J9_SOLTU</name>
<comment type="caution">
    <text evidence="3">The sequence shown here is derived from an EMBL/GenBank/DDBJ whole genome shotgun (WGS) entry which is preliminary data.</text>
</comment>
<keyword evidence="4" id="KW-1185">Reference proteome</keyword>
<evidence type="ECO:0000313" key="3">
    <source>
        <dbReference type="EMBL" id="KAH0776788.1"/>
    </source>
</evidence>
<reference evidence="3 4" key="1">
    <citation type="journal article" date="2021" name="bioRxiv">
        <title>Chromosome-scale and haplotype-resolved genome assembly of a tetraploid potato cultivar.</title>
        <authorList>
            <person name="Sun H."/>
            <person name="Jiao W.-B."/>
            <person name="Krause K."/>
            <person name="Campoy J.A."/>
            <person name="Goel M."/>
            <person name="Folz-Donahue K."/>
            <person name="Kukat C."/>
            <person name="Huettel B."/>
            <person name="Schneeberger K."/>
        </authorList>
    </citation>
    <scope>NUCLEOTIDE SEQUENCE [LARGE SCALE GENOMIC DNA]</scope>
    <source>
        <strain evidence="3">SolTubOtavaFocal</strain>
        <tissue evidence="3">Leaves</tissue>
    </source>
</reference>
<accession>A0ABQ7W9J9</accession>
<dbReference type="PROSITE" id="PS00028">
    <property type="entry name" value="ZINC_FINGER_C2H2_1"/>
    <property type="match status" value="1"/>
</dbReference>
<sequence length="196" mass="21907">MQEEQPTSGAAQEGIIMNPAGVWSYRCRTCNDVFASSQGLAGHQHKHISEATLIKGEPHHKFFCLSADLPAIHLQLRKRKSNPTVLRGQGSFYHPRPKKWRVEGPCRLHGRPRLIYDQSQQDTVLQVPYVSTHAPTPNPLLNRADSFTPNHSQLVSYGVKLNLNAPLPNKPVESINSSMSNTSICGQKELDLELRL</sequence>
<dbReference type="InterPro" id="IPR036236">
    <property type="entry name" value="Znf_C2H2_sf"/>
</dbReference>
<protein>
    <recommendedName>
        <fullName evidence="2">C2H2-type domain-containing protein</fullName>
    </recommendedName>
</protein>
<dbReference type="Proteomes" id="UP000826656">
    <property type="component" value="Unassembled WGS sequence"/>
</dbReference>
<keyword evidence="1" id="KW-0479">Metal-binding</keyword>
<dbReference type="SUPFAM" id="SSF57667">
    <property type="entry name" value="beta-beta-alpha zinc fingers"/>
    <property type="match status" value="1"/>
</dbReference>
<dbReference type="EMBL" id="JAIVGD010000003">
    <property type="protein sequence ID" value="KAH0776788.1"/>
    <property type="molecule type" value="Genomic_DNA"/>
</dbReference>
<feature type="domain" description="C2H2-type" evidence="2">
    <location>
        <begin position="25"/>
        <end position="52"/>
    </location>
</feature>
<evidence type="ECO:0000313" key="4">
    <source>
        <dbReference type="Proteomes" id="UP000826656"/>
    </source>
</evidence>
<dbReference type="InterPro" id="IPR013087">
    <property type="entry name" value="Znf_C2H2_type"/>
</dbReference>
<gene>
    <name evidence="3" type="ORF">KY290_008199</name>
</gene>
<keyword evidence="1" id="KW-0863">Zinc-finger</keyword>
<evidence type="ECO:0000256" key="1">
    <source>
        <dbReference type="PROSITE-ProRule" id="PRU00042"/>
    </source>
</evidence>
<proteinExistence type="predicted"/>